<evidence type="ECO:0000256" key="8">
    <source>
        <dbReference type="ARBA" id="ARBA00023128"/>
    </source>
</evidence>
<organism evidence="11">
    <name type="scientific">Schistosoma japonicum</name>
    <name type="common">Blood fluke</name>
    <dbReference type="NCBI Taxonomy" id="6182"/>
    <lineage>
        <taxon>Eukaryota</taxon>
        <taxon>Metazoa</taxon>
        <taxon>Spiralia</taxon>
        <taxon>Lophotrochozoa</taxon>
        <taxon>Platyhelminthes</taxon>
        <taxon>Trematoda</taxon>
        <taxon>Digenea</taxon>
        <taxon>Strigeidida</taxon>
        <taxon>Schistosomatoidea</taxon>
        <taxon>Schistosomatidae</taxon>
        <taxon>Schistosoma</taxon>
    </lineage>
</organism>
<evidence type="ECO:0000256" key="2">
    <source>
        <dbReference type="ARBA" id="ARBA00008135"/>
    </source>
</evidence>
<dbReference type="GO" id="GO:0045277">
    <property type="term" value="C:respiratory chain complex IV"/>
    <property type="evidence" value="ECO:0007669"/>
    <property type="project" value="InterPro"/>
</dbReference>
<evidence type="ECO:0000256" key="10">
    <source>
        <dbReference type="SAM" id="Phobius"/>
    </source>
</evidence>
<evidence type="ECO:0000313" key="11">
    <source>
        <dbReference type="EMBL" id="AAW25544.1"/>
    </source>
</evidence>
<evidence type="ECO:0000256" key="9">
    <source>
        <dbReference type="ARBA" id="ARBA00023136"/>
    </source>
</evidence>
<reference evidence="11" key="1">
    <citation type="submission" date="2004-11" db="EMBL/GenBank/DDBJ databases">
        <title>The full-length cDNA sequences of Schistosoma japonicum genes.</title>
        <authorList>
            <person name="Han Z."/>
        </authorList>
    </citation>
    <scope>NUCLEOTIDE SEQUENCE</scope>
</reference>
<protein>
    <submittedName>
        <fullName evidence="11">SJCHGC09183 protein</fullName>
    </submittedName>
</protein>
<dbReference type="CDD" id="cd00922">
    <property type="entry name" value="Cyt_c_Oxidase_IV"/>
    <property type="match status" value="1"/>
</dbReference>
<reference evidence="11" key="2">
    <citation type="journal article" date="2006" name="PLoS Pathog.">
        <title>New perspectives on host-parasite interplay by comparative transcriptomic and proteomic analyses of Schistosoma japonicum.</title>
        <authorList>
            <person name="Liu F."/>
            <person name="Lu J."/>
            <person name="Hu W."/>
            <person name="Wang S.Y."/>
            <person name="Cui S.J."/>
            <person name="Chi M."/>
            <person name="Yan Q."/>
            <person name="Wang X.R."/>
            <person name="Song H.D."/>
            <person name="Xu X.N."/>
            <person name="Wang J.J."/>
            <person name="Zhang X.L."/>
            <person name="Zhang X."/>
            <person name="Wang Z.Q."/>
            <person name="Xue C.L."/>
            <person name="Brindley P.J."/>
            <person name="McManus D.P."/>
            <person name="Yang P.Y."/>
            <person name="Feng Z."/>
            <person name="Chen Z."/>
            <person name="Han Z.G."/>
        </authorList>
    </citation>
    <scope>NUCLEOTIDE SEQUENCE</scope>
</reference>
<dbReference type="GO" id="GO:0006123">
    <property type="term" value="P:mitochondrial electron transport, cytochrome c to oxygen"/>
    <property type="evidence" value="ECO:0007669"/>
    <property type="project" value="InterPro"/>
</dbReference>
<evidence type="ECO:0000256" key="1">
    <source>
        <dbReference type="ARBA" id="ARBA00004434"/>
    </source>
</evidence>
<dbReference type="GO" id="GO:0005743">
    <property type="term" value="C:mitochondrial inner membrane"/>
    <property type="evidence" value="ECO:0007669"/>
    <property type="project" value="UniProtKB-SubCell"/>
</dbReference>
<evidence type="ECO:0000256" key="7">
    <source>
        <dbReference type="ARBA" id="ARBA00023002"/>
    </source>
</evidence>
<feature type="transmembrane region" description="Helical" evidence="10">
    <location>
        <begin position="121"/>
        <end position="139"/>
    </location>
</feature>
<evidence type="ECO:0000256" key="3">
    <source>
        <dbReference type="ARBA" id="ARBA00022692"/>
    </source>
</evidence>
<comment type="similarity">
    <text evidence="2">Belongs to the cytochrome c oxidase IV family.</text>
</comment>
<accession>Q5DF62</accession>
<name>Q5DF62_SCHJA</name>
<dbReference type="Pfam" id="PF02936">
    <property type="entry name" value="COX4"/>
    <property type="match status" value="1"/>
</dbReference>
<dbReference type="PANTHER" id="PTHR10707:SF10">
    <property type="entry name" value="CYTOCHROME C OXIDASE SUBUNIT 4"/>
    <property type="match status" value="1"/>
</dbReference>
<keyword evidence="9 10" id="KW-0472">Membrane</keyword>
<keyword evidence="4" id="KW-0999">Mitochondrion inner membrane</keyword>
<dbReference type="AlphaFoldDB" id="Q5DF62"/>
<comment type="subcellular location">
    <subcellularLocation>
        <location evidence="1">Mitochondrion inner membrane</location>
        <topology evidence="1">Single-pass membrane protein</topology>
    </subcellularLocation>
</comment>
<keyword evidence="6 10" id="KW-1133">Transmembrane helix</keyword>
<proteinExistence type="evidence at transcript level"/>
<evidence type="ECO:0000256" key="5">
    <source>
        <dbReference type="ARBA" id="ARBA00022946"/>
    </source>
</evidence>
<keyword evidence="5" id="KW-0809">Transit peptide</keyword>
<keyword evidence="3 10" id="KW-0812">Transmembrane</keyword>
<dbReference type="SUPFAM" id="SSF81406">
    <property type="entry name" value="Mitochondrial cytochrome c oxidase subunit IV"/>
    <property type="match status" value="1"/>
</dbReference>
<keyword evidence="8" id="KW-0496">Mitochondrion</keyword>
<evidence type="ECO:0000256" key="4">
    <source>
        <dbReference type="ARBA" id="ARBA00022792"/>
    </source>
</evidence>
<sequence>MVLRYFPVCVTLCRRVAAFAATPKDPCSVLSPLEQKFYPHIGNREIVGFGRNGVPMYYDDIAFPYPSIRFRNHTPEIAKLREKEQGEWGKLTEEEVKTLYRHSFQSTFAEMVAPHGQWKLGLAYGFIFISIGLVFYIYIRLLYHCKFMFENFTTASRHKLPIYQLSAWPNYQISIKKYNSLIKENSNYVEYGYQNGTQLRNYVHNITGYDQYRLQYVCKLFYMLSMSRSI</sequence>
<dbReference type="InterPro" id="IPR004203">
    <property type="entry name" value="Cyt_c_oxidase_su4_fam"/>
</dbReference>
<evidence type="ECO:0000256" key="6">
    <source>
        <dbReference type="ARBA" id="ARBA00022989"/>
    </source>
</evidence>
<dbReference type="EMBL" id="AY813812">
    <property type="protein sequence ID" value="AAW25544.1"/>
    <property type="molecule type" value="mRNA"/>
</dbReference>
<keyword evidence="7" id="KW-0560">Oxidoreductase</keyword>
<dbReference type="GO" id="GO:0016491">
    <property type="term" value="F:oxidoreductase activity"/>
    <property type="evidence" value="ECO:0007669"/>
    <property type="project" value="UniProtKB-KW"/>
</dbReference>
<dbReference type="PANTHER" id="PTHR10707">
    <property type="entry name" value="CYTOCHROME C OXIDASE SUBUNIT IV"/>
    <property type="match status" value="1"/>
</dbReference>
<dbReference type="InterPro" id="IPR036639">
    <property type="entry name" value="Cyt_c_oxidase_su4_sf"/>
</dbReference>
<dbReference type="Gene3D" id="1.10.442.10">
    <property type="entry name" value="Cytochrome c oxidase subunit IV"/>
    <property type="match status" value="1"/>
</dbReference>